<evidence type="ECO:0000259" key="2">
    <source>
        <dbReference type="SMART" id="SM00739"/>
    </source>
</evidence>
<dbReference type="OrthoDB" id="3061143at2759"/>
<sequence length="2041" mass="226217">MSERPAKRIRLEANVFVDVEAQVGNEGDEDEDEELYEEEERNEEEEVYDTIESHAQLRLAIDDEGEDVWQELLQRARARTAQQPPVLDVSQGGRGTTGELWEISCTPGCEEAIAFKVLARSLHPTTPDVLARSVIGRWTSIRRIYAEVSGIDQARRLAAAISGLHPSRMRRVPPEECEAVLNIKNVPLPQDGCWLWVRGKRPIWRHYRGDTARTVLRRGKLKLLLIPRLKDTATVGRPARMLRSLPQMLAHFGPNVQKIENTHHPGGFTFGGHTFDHDGFLIADLDSVDTLPWTENTLPGLDELDLFKTSANIAEDEIDRTLIRIEERVLKIGDRVKVVSGEFKGLGANVVVVDAREVEVYIPSQDLVHRLRISEVRRHFCVGDEVQVMQGPHLGMVGWLVDVIGYTLKVVSVDRLEEVEVDALQVQIYNRPFKTTLRIRKRQGTIADDPNRVYVGKAVMVVHDDRSPGATANNYKGYKGLVKNTDGFGAAFVELEACNNKQVKLRINDLILRDDYRLAGQLKRLEDFSTTPKKTAAVCLATTSGESQPVAATPMPEEGTMLQSPAWDPAAADPQPHRPAHWLERASLAGRRIKLREEGDASGRILEFVVCEADSAMVRDGMQRRQVPLERVRPVEPSAVEDLVVPISGDLSGKLYKVKVYGEQECELRAIPTPTWLLDARFGPHRIKLLEIGSSSTRIPEFKHASSEAIVVRDGMGAPGPHYGHVFRIKNVGTERCVPTLTMPVLYPPKASGVSMATSPSAPDLEVPAGTLLHHANRNSRFPFLYRVESHPAVTNRDVVKHILVYIHDTSPEAQAEFLAFEESLEVPLGPDELIHSFGLFELEDGTVIFARPRGVESTDQDELIAGSFDGSLHLDPALIIKLTSARDAMLGNASNRGSYRTYFESLGQAGVKGGRCFSLTMTQQHPRSLVGPAAGGKVYDDDVRSAENERLRSAMINAATEAGMAALNLVLPPSILEALEENAELNNLPRVGHHGNFAFPAVQLNLAQAVSWSESLRQGLEEMGFFGLTHRDELDALAGYTSVVSGSRLPLGYEHGRFHLLGLGVYVKLTPWKVVTFCGLSLHGGTPPIAPEGQEVDSEAERVNFVCYSPESILSGAGTHVIPWGSLSDSTLLKLGPEITTHNGPKCTKISNEANWMRDGKVVMERLTHATFSARGLLQLTNFIVSQMPQEYGMQIDSSKFLESFSFEDPKTGECVSLGPWEGAPDHPGVRTQQLLRWIERMKTRARFIPYLASTNFDAISQQVREGAQGLPHHTRGAGNKDRKHPPPDALTLPTPKRAKFNPASGDRLPGNPRIQNSLNRIMTRSAVAAASRTRRSLRLAEPDDDEASLAGAHSGSDRPEELTLEGDEEMEDDEELESEDELERLVPLPIPKIAPKGKMDISYLLNESDGDTGHSPFTSEPTAERTNVHRAVSTTAAQRVGHRVDEFLQSLTVGAVDAAIGDFETALNAYRTDPTVGNKHQLKEVDKLCALAMSAIDRHPCAVGTTLTLPNLWNSISLLTQSSYFSGVDTRLMRSRVMSLALCAHYWVIRIVEAATNNPSSDSWVVPLVDAVHRHVWDTSRRTKTSIQFPSSEFLPSLPSPVDCIVEFQPMTYDSESNRKATIETTALIIRTWLGFPLGLRSIIQATVLHHLNTRVHPACLLLDTTWQFFLDPYDCLFKGASNAQRNSKKHILNVLDVFESNLVGHNMCDPGSPLGMAFQYLHVLQDKWNRRNEARREVAPEAGFEGANEPGEGSSSSPRALRGHQFMVEFLDRLAPLVSNNFAVPAGNKDVILGKVVQKLDFFLPFRRRAPTMARAMDTIYADNQRLRTGAGLLNILAFRAIFYGSSYAKEGLHWFDSPTDAQAFYDSYGSTETERQAYFINLNAYGNAQGKTKRDISNLKGYWEKRHLWTQFLTSPAGQSEDPIAFYKFFLQFRNVGRLTALLLVGDLIECSFLSTPTARRWGELVALAKGGSVKGLISLGLVSPQANNDAVATSFEALHDHITQHFSPENQALVCYNVIMLEHALCTDLPALNTDY</sequence>
<feature type="region of interest" description="Disordered" evidence="1">
    <location>
        <begin position="1738"/>
        <end position="1761"/>
    </location>
</feature>
<evidence type="ECO:0000313" key="3">
    <source>
        <dbReference type="EMBL" id="KAJ3508347.1"/>
    </source>
</evidence>
<accession>A0A9W8K0D9</accession>
<dbReference type="GO" id="GO:0003735">
    <property type="term" value="F:structural constituent of ribosome"/>
    <property type="evidence" value="ECO:0007669"/>
    <property type="project" value="InterPro"/>
</dbReference>
<name>A0A9W8K0D9_9AGAR</name>
<dbReference type="SMART" id="SM00739">
    <property type="entry name" value="KOW"/>
    <property type="match status" value="2"/>
</dbReference>
<evidence type="ECO:0000313" key="4">
    <source>
        <dbReference type="Proteomes" id="UP001148786"/>
    </source>
</evidence>
<feature type="compositionally biased region" description="Acidic residues" evidence="1">
    <location>
        <begin position="26"/>
        <end position="44"/>
    </location>
</feature>
<keyword evidence="4" id="KW-1185">Reference proteome</keyword>
<dbReference type="Proteomes" id="UP001148786">
    <property type="component" value="Unassembled WGS sequence"/>
</dbReference>
<feature type="compositionally biased region" description="Acidic residues" evidence="1">
    <location>
        <begin position="1364"/>
        <end position="1383"/>
    </location>
</feature>
<feature type="compositionally biased region" description="Polar residues" evidence="1">
    <location>
        <begin position="1315"/>
        <end position="1324"/>
    </location>
</feature>
<dbReference type="InterPro" id="IPR005824">
    <property type="entry name" value="KOW"/>
</dbReference>
<reference evidence="3" key="1">
    <citation type="submission" date="2022-07" db="EMBL/GenBank/DDBJ databases">
        <title>Genome Sequence of Agrocybe chaxingu.</title>
        <authorList>
            <person name="Buettner E."/>
        </authorList>
    </citation>
    <scope>NUCLEOTIDE SEQUENCE</scope>
    <source>
        <strain evidence="3">MP-N11</strain>
    </source>
</reference>
<dbReference type="EMBL" id="JANKHO010000570">
    <property type="protein sequence ID" value="KAJ3508347.1"/>
    <property type="molecule type" value="Genomic_DNA"/>
</dbReference>
<dbReference type="GO" id="GO:0006412">
    <property type="term" value="P:translation"/>
    <property type="evidence" value="ECO:0007669"/>
    <property type="project" value="InterPro"/>
</dbReference>
<dbReference type="GO" id="GO:0003729">
    <property type="term" value="F:mRNA binding"/>
    <property type="evidence" value="ECO:0007669"/>
    <property type="project" value="TreeGrafter"/>
</dbReference>
<gene>
    <name evidence="3" type="ORF">NLJ89_g5806</name>
</gene>
<feature type="region of interest" description="Disordered" evidence="1">
    <location>
        <begin position="1269"/>
        <end position="1383"/>
    </location>
</feature>
<dbReference type="GO" id="GO:0032784">
    <property type="term" value="P:regulation of DNA-templated transcription elongation"/>
    <property type="evidence" value="ECO:0007669"/>
    <property type="project" value="InterPro"/>
</dbReference>
<dbReference type="PROSITE" id="PS01108">
    <property type="entry name" value="RIBOSOMAL_L24"/>
    <property type="match status" value="1"/>
</dbReference>
<comment type="caution">
    <text evidence="3">The sequence shown here is derived from an EMBL/GenBank/DDBJ whole genome shotgun (WGS) entry which is preliminary data.</text>
</comment>
<organism evidence="3 4">
    <name type="scientific">Agrocybe chaxingu</name>
    <dbReference type="NCBI Taxonomy" id="84603"/>
    <lineage>
        <taxon>Eukaryota</taxon>
        <taxon>Fungi</taxon>
        <taxon>Dikarya</taxon>
        <taxon>Basidiomycota</taxon>
        <taxon>Agaricomycotina</taxon>
        <taxon>Agaricomycetes</taxon>
        <taxon>Agaricomycetidae</taxon>
        <taxon>Agaricales</taxon>
        <taxon>Agaricineae</taxon>
        <taxon>Strophariaceae</taxon>
        <taxon>Agrocybe</taxon>
    </lineage>
</organism>
<feature type="region of interest" description="Disordered" evidence="1">
    <location>
        <begin position="20"/>
        <end position="44"/>
    </location>
</feature>
<proteinExistence type="predicted"/>
<dbReference type="InterPro" id="IPR005825">
    <property type="entry name" value="Ribosomal_uL24_CS"/>
</dbReference>
<protein>
    <recommendedName>
        <fullName evidence="2">KOW domain-containing protein</fullName>
    </recommendedName>
</protein>
<dbReference type="GO" id="GO:0006368">
    <property type="term" value="P:transcription elongation by RNA polymerase II"/>
    <property type="evidence" value="ECO:0007669"/>
    <property type="project" value="TreeGrafter"/>
</dbReference>
<dbReference type="PANTHER" id="PTHR11125">
    <property type="entry name" value="SUPPRESSOR OF TY 5"/>
    <property type="match status" value="1"/>
</dbReference>
<dbReference type="PANTHER" id="PTHR11125:SF7">
    <property type="entry name" value="TRANSCRIPTION ELONGATION FACTOR SPT5"/>
    <property type="match status" value="1"/>
</dbReference>
<dbReference type="GO" id="GO:0006357">
    <property type="term" value="P:regulation of transcription by RNA polymerase II"/>
    <property type="evidence" value="ECO:0007669"/>
    <property type="project" value="InterPro"/>
</dbReference>
<dbReference type="SUPFAM" id="SSF50104">
    <property type="entry name" value="Translation proteins SH3-like domain"/>
    <property type="match status" value="1"/>
</dbReference>
<dbReference type="InterPro" id="IPR039659">
    <property type="entry name" value="SPT5"/>
</dbReference>
<dbReference type="GO" id="GO:0005840">
    <property type="term" value="C:ribosome"/>
    <property type="evidence" value="ECO:0007669"/>
    <property type="project" value="InterPro"/>
</dbReference>
<dbReference type="InterPro" id="IPR008991">
    <property type="entry name" value="Translation_prot_SH3-like_sf"/>
</dbReference>
<dbReference type="Gene3D" id="3.30.70.940">
    <property type="entry name" value="NusG, N-terminal domain"/>
    <property type="match status" value="1"/>
</dbReference>
<feature type="domain" description="KOW" evidence="2">
    <location>
        <begin position="329"/>
        <end position="356"/>
    </location>
</feature>
<dbReference type="InterPro" id="IPR036735">
    <property type="entry name" value="NGN_dom_sf"/>
</dbReference>
<evidence type="ECO:0000256" key="1">
    <source>
        <dbReference type="SAM" id="MobiDB-lite"/>
    </source>
</evidence>
<dbReference type="GO" id="GO:0032044">
    <property type="term" value="C:DSIF complex"/>
    <property type="evidence" value="ECO:0007669"/>
    <property type="project" value="TreeGrafter"/>
</dbReference>
<feature type="domain" description="KOW" evidence="2">
    <location>
        <begin position="379"/>
        <end position="406"/>
    </location>
</feature>